<protein>
    <submittedName>
        <fullName evidence="1">Uncharacterized protein</fullName>
    </submittedName>
</protein>
<dbReference type="AlphaFoldDB" id="A0A8J3VFP9"/>
<dbReference type="EMBL" id="BONY01000012">
    <property type="protein sequence ID" value="GIH04332.1"/>
    <property type="molecule type" value="Genomic_DNA"/>
</dbReference>
<dbReference type="InterPro" id="IPR045944">
    <property type="entry name" value="DUF6364"/>
</dbReference>
<accession>A0A8J3VFP9</accession>
<gene>
    <name evidence="1" type="ORF">Rhe02_23990</name>
</gene>
<sequence>MTDGHTKRSVHGMTAKVTLSFTDETIEDARRYAERDGLSLSAWMDQAAREKAQRELFTAHAAVVRRAGYDRLEKHALDDEREVEMVRNEIRGRRAAQR</sequence>
<keyword evidence="2" id="KW-1185">Reference proteome</keyword>
<proteinExistence type="predicted"/>
<dbReference type="Pfam" id="PF19891">
    <property type="entry name" value="DUF6364"/>
    <property type="match status" value="1"/>
</dbReference>
<dbReference type="Proteomes" id="UP000612899">
    <property type="component" value="Unassembled WGS sequence"/>
</dbReference>
<comment type="caution">
    <text evidence="1">The sequence shown here is derived from an EMBL/GenBank/DDBJ whole genome shotgun (WGS) entry which is preliminary data.</text>
</comment>
<reference evidence="1" key="1">
    <citation type="submission" date="2021-01" db="EMBL/GenBank/DDBJ databases">
        <title>Whole genome shotgun sequence of Rhizocola hellebori NBRC 109834.</title>
        <authorList>
            <person name="Komaki H."/>
            <person name="Tamura T."/>
        </authorList>
    </citation>
    <scope>NUCLEOTIDE SEQUENCE</scope>
    <source>
        <strain evidence="1">NBRC 109834</strain>
    </source>
</reference>
<name>A0A8J3VFP9_9ACTN</name>
<organism evidence="1 2">
    <name type="scientific">Rhizocola hellebori</name>
    <dbReference type="NCBI Taxonomy" id="1392758"/>
    <lineage>
        <taxon>Bacteria</taxon>
        <taxon>Bacillati</taxon>
        <taxon>Actinomycetota</taxon>
        <taxon>Actinomycetes</taxon>
        <taxon>Micromonosporales</taxon>
        <taxon>Micromonosporaceae</taxon>
        <taxon>Rhizocola</taxon>
    </lineage>
</organism>
<evidence type="ECO:0000313" key="2">
    <source>
        <dbReference type="Proteomes" id="UP000612899"/>
    </source>
</evidence>
<evidence type="ECO:0000313" key="1">
    <source>
        <dbReference type="EMBL" id="GIH04332.1"/>
    </source>
</evidence>